<dbReference type="InterPro" id="IPR036020">
    <property type="entry name" value="WW_dom_sf"/>
</dbReference>
<feature type="compositionally biased region" description="Basic and acidic residues" evidence="1">
    <location>
        <begin position="7"/>
        <end position="16"/>
    </location>
</feature>
<evidence type="ECO:0000313" key="10">
    <source>
        <dbReference type="Proteomes" id="UP000307169"/>
    </source>
</evidence>
<dbReference type="SUPFAM" id="SSF51045">
    <property type="entry name" value="WW domain"/>
    <property type="match status" value="1"/>
</dbReference>
<protein>
    <recommendedName>
        <fullName evidence="2">WW domain-containing protein</fullName>
    </recommendedName>
</protein>
<evidence type="ECO:0000259" key="2">
    <source>
        <dbReference type="PROSITE" id="PS50020"/>
    </source>
</evidence>
<feature type="compositionally biased region" description="Pro residues" evidence="1">
    <location>
        <begin position="28"/>
        <end position="37"/>
    </location>
</feature>
<dbReference type="OrthoDB" id="2444812at2759"/>
<evidence type="ECO:0000313" key="11">
    <source>
        <dbReference type="Proteomes" id="UP000310685"/>
    </source>
</evidence>
<feature type="domain" description="WW" evidence="2">
    <location>
        <begin position="68"/>
        <end position="98"/>
    </location>
</feature>
<dbReference type="Proteomes" id="UP000305647">
    <property type="component" value="Unassembled WGS sequence"/>
</dbReference>
<dbReference type="EMBL" id="SPRX01000029">
    <property type="protein sequence ID" value="TIC64821.1"/>
    <property type="molecule type" value="Genomic_DNA"/>
</dbReference>
<evidence type="ECO:0000313" key="4">
    <source>
        <dbReference type="EMBL" id="TIB99915.1"/>
    </source>
</evidence>
<feature type="compositionally biased region" description="Low complexity" evidence="1">
    <location>
        <begin position="51"/>
        <end position="62"/>
    </location>
</feature>
<dbReference type="Proteomes" id="UP000307169">
    <property type="component" value="Unassembled WGS sequence"/>
</dbReference>
<evidence type="ECO:0000256" key="1">
    <source>
        <dbReference type="SAM" id="MobiDB-lite"/>
    </source>
</evidence>
<comment type="caution">
    <text evidence="3">The sequence shown here is derived from an EMBL/GenBank/DDBJ whole genome shotgun (WGS) entry which is preliminary data.</text>
</comment>
<dbReference type="Proteomes" id="UP000310685">
    <property type="component" value="Unassembled WGS sequence"/>
</dbReference>
<evidence type="ECO:0000313" key="7">
    <source>
        <dbReference type="EMBL" id="TIC64821.1"/>
    </source>
</evidence>
<dbReference type="EMBL" id="SPRV01000026">
    <property type="protein sequence ID" value="TIC61777.1"/>
    <property type="molecule type" value="Genomic_DNA"/>
</dbReference>
<feature type="compositionally biased region" description="Polar residues" evidence="1">
    <location>
        <begin position="90"/>
        <end position="100"/>
    </location>
</feature>
<evidence type="ECO:0000313" key="5">
    <source>
        <dbReference type="EMBL" id="TIC34666.1"/>
    </source>
</evidence>
<dbReference type="EMBL" id="SPRH01000026">
    <property type="protein sequence ID" value="TIB99915.1"/>
    <property type="molecule type" value="Genomic_DNA"/>
</dbReference>
<dbReference type="EMBL" id="SPRO01000001">
    <property type="protein sequence ID" value="TIC34666.1"/>
    <property type="molecule type" value="Genomic_DNA"/>
</dbReference>
<dbReference type="SMART" id="SM00456">
    <property type="entry name" value="WW"/>
    <property type="match status" value="1"/>
</dbReference>
<evidence type="ECO:0000313" key="9">
    <source>
        <dbReference type="Proteomes" id="UP000305647"/>
    </source>
</evidence>
<evidence type="ECO:0000313" key="6">
    <source>
        <dbReference type="EMBL" id="TIC61777.1"/>
    </source>
</evidence>
<evidence type="ECO:0000313" key="3">
    <source>
        <dbReference type="EMBL" id="TIB82706.1"/>
    </source>
</evidence>
<proteinExistence type="predicted"/>
<dbReference type="Pfam" id="PF00397">
    <property type="entry name" value="WW"/>
    <property type="match status" value="1"/>
</dbReference>
<evidence type="ECO:0000313" key="8">
    <source>
        <dbReference type="Proteomes" id="UP000305362"/>
    </source>
</evidence>
<dbReference type="Proteomes" id="UP000310708">
    <property type="component" value="Unassembled WGS sequence"/>
</dbReference>
<feature type="compositionally biased region" description="Acidic residues" evidence="1">
    <location>
        <begin position="38"/>
        <end position="50"/>
    </location>
</feature>
<gene>
    <name evidence="7" type="ORF">E3Q01_02528</name>
    <name evidence="6" type="ORF">E3Q03_02558</name>
    <name evidence="5" type="ORF">E3Q10_00019</name>
    <name evidence="4" type="ORF">E3Q17_02391</name>
    <name evidence="3" type="ORF">E3Q22_00019</name>
</gene>
<dbReference type="PROSITE" id="PS50020">
    <property type="entry name" value="WW_DOMAIN_2"/>
    <property type="match status" value="1"/>
</dbReference>
<evidence type="ECO:0000313" key="12">
    <source>
        <dbReference type="Proteomes" id="UP000310708"/>
    </source>
</evidence>
<reference evidence="8 9" key="1">
    <citation type="submission" date="2019-03" db="EMBL/GenBank/DDBJ databases">
        <title>Sequencing 25 genomes of Wallemia mellicola.</title>
        <authorList>
            <person name="Gostincar C."/>
        </authorList>
    </citation>
    <scope>NUCLEOTIDE SEQUENCE [LARGE SCALE GENOMIC DNA]</scope>
    <source>
        <strain evidence="4 10">EXF-1262</strain>
        <strain evidence="6 8">EXF-1277</strain>
        <strain evidence="3 11">EXF-6152</strain>
        <strain evidence="7 12">EXF-757</strain>
        <strain evidence="5 9">EXF-8738</strain>
    </source>
</reference>
<dbReference type="AlphaFoldDB" id="A0A4T0QEW9"/>
<dbReference type="Proteomes" id="UP000305362">
    <property type="component" value="Unassembled WGS sequence"/>
</dbReference>
<dbReference type="PROSITE" id="PS01159">
    <property type="entry name" value="WW_DOMAIN_1"/>
    <property type="match status" value="1"/>
</dbReference>
<dbReference type="InterPro" id="IPR001202">
    <property type="entry name" value="WW_dom"/>
</dbReference>
<dbReference type="Gene3D" id="2.20.70.10">
    <property type="match status" value="1"/>
</dbReference>
<dbReference type="CDD" id="cd00201">
    <property type="entry name" value="WW"/>
    <property type="match status" value="1"/>
</dbReference>
<feature type="region of interest" description="Disordered" evidence="1">
    <location>
        <begin position="90"/>
        <end position="116"/>
    </location>
</feature>
<feature type="region of interest" description="Disordered" evidence="1">
    <location>
        <begin position="1"/>
        <end position="71"/>
    </location>
</feature>
<organism evidence="3 11">
    <name type="scientific">Wallemia mellicola</name>
    <dbReference type="NCBI Taxonomy" id="1708541"/>
    <lineage>
        <taxon>Eukaryota</taxon>
        <taxon>Fungi</taxon>
        <taxon>Dikarya</taxon>
        <taxon>Basidiomycota</taxon>
        <taxon>Wallemiomycotina</taxon>
        <taxon>Wallemiomycetes</taxon>
        <taxon>Wallemiales</taxon>
        <taxon>Wallemiaceae</taxon>
        <taxon>Wallemia</taxon>
    </lineage>
</organism>
<accession>A0A4T0QEW9</accession>
<sequence>MSANEQNKLDNDKNTQEDAPPLPDEDAPPLPDEQPPLPEEEEPPLPEGEEPPQSSAQAAQPQVLQGTNGWSAIFEPQSQRYYYYNQTTGVTTWDNPFSNIQKEEDKSSNKRQFYQEEDDAIDPDLAHLLPSSSKDPHGYVQAKFNTRTGQFNSKSWQTPEHVSAINKSRRQQAAFFDVDAFERQRNEDHFNKKAKIEQLGKDSVKQKLTKEQLKLYKEQKAAKRYKNKTDWLINDDK</sequence>
<dbReference type="EMBL" id="SPRC01000001">
    <property type="protein sequence ID" value="TIB82706.1"/>
    <property type="molecule type" value="Genomic_DNA"/>
</dbReference>
<name>A0A4T0QEW9_9BASI</name>